<dbReference type="GO" id="GO:0000122">
    <property type="term" value="P:negative regulation of transcription by RNA polymerase II"/>
    <property type="evidence" value="ECO:0007669"/>
    <property type="project" value="UniProtKB-ARBA"/>
</dbReference>
<keyword evidence="8 10" id="KW-0539">Nucleus</keyword>
<feature type="compositionally biased region" description="Basic residues" evidence="12">
    <location>
        <begin position="822"/>
        <end position="831"/>
    </location>
</feature>
<feature type="domain" description="C2H2-type" evidence="14">
    <location>
        <begin position="803"/>
        <end position="828"/>
    </location>
</feature>
<feature type="region of interest" description="Disordered" evidence="12">
    <location>
        <begin position="597"/>
        <end position="623"/>
    </location>
</feature>
<evidence type="ECO:0000256" key="3">
    <source>
        <dbReference type="ARBA" id="ARBA00022737"/>
    </source>
</evidence>
<dbReference type="AlphaFoldDB" id="A0A9P0ALE9"/>
<feature type="compositionally biased region" description="Polar residues" evidence="12">
    <location>
        <begin position="601"/>
        <end position="614"/>
    </location>
</feature>
<dbReference type="GO" id="GO:0000978">
    <property type="term" value="F:RNA polymerase II cis-regulatory region sequence-specific DNA binding"/>
    <property type="evidence" value="ECO:0007669"/>
    <property type="project" value="TreeGrafter"/>
</dbReference>
<dbReference type="PROSITE" id="PS51257">
    <property type="entry name" value="PROKAR_LIPOPROTEIN"/>
    <property type="match status" value="1"/>
</dbReference>
<dbReference type="FunFam" id="3.30.160.60:FF:000744">
    <property type="entry name" value="zinc finger E-box-binding homeobox 1"/>
    <property type="match status" value="1"/>
</dbReference>
<evidence type="ECO:0000256" key="11">
    <source>
        <dbReference type="RuleBase" id="RU000682"/>
    </source>
</evidence>
<feature type="domain" description="C2H2-type" evidence="14">
    <location>
        <begin position="747"/>
        <end position="774"/>
    </location>
</feature>
<dbReference type="PROSITE" id="PS50157">
    <property type="entry name" value="ZINC_FINGER_C2H2_2"/>
    <property type="match status" value="7"/>
</dbReference>
<feature type="domain" description="C2H2-type" evidence="14">
    <location>
        <begin position="92"/>
        <end position="116"/>
    </location>
</feature>
<feature type="domain" description="C2H2-type" evidence="14">
    <location>
        <begin position="775"/>
        <end position="802"/>
    </location>
</feature>
<keyword evidence="5" id="KW-0862">Zinc</keyword>
<feature type="DNA-binding region" description="Homeobox" evidence="10">
    <location>
        <begin position="497"/>
        <end position="556"/>
    </location>
</feature>
<evidence type="ECO:0000313" key="16">
    <source>
        <dbReference type="Proteomes" id="UP001152759"/>
    </source>
</evidence>
<dbReference type="FunFam" id="3.30.160.60:FF:000072">
    <property type="entry name" value="zinc finger protein 143 isoform X1"/>
    <property type="match status" value="1"/>
</dbReference>
<feature type="region of interest" description="Disordered" evidence="12">
    <location>
        <begin position="318"/>
        <end position="364"/>
    </location>
</feature>
<dbReference type="Gene3D" id="3.30.160.60">
    <property type="entry name" value="Classic Zinc Finger"/>
    <property type="match status" value="6"/>
</dbReference>
<dbReference type="EMBL" id="OU963869">
    <property type="protein sequence ID" value="CAH0394373.1"/>
    <property type="molecule type" value="Genomic_DNA"/>
</dbReference>
<evidence type="ECO:0000256" key="5">
    <source>
        <dbReference type="ARBA" id="ARBA00022833"/>
    </source>
</evidence>
<feature type="domain" description="C2H2-type" evidence="14">
    <location>
        <begin position="151"/>
        <end position="178"/>
    </location>
</feature>
<keyword evidence="4 9" id="KW-0863">Zinc-finger</keyword>
<gene>
    <name evidence="15" type="ORF">BEMITA_LOCUS12682</name>
</gene>
<evidence type="ECO:0000256" key="10">
    <source>
        <dbReference type="PROSITE-ProRule" id="PRU00108"/>
    </source>
</evidence>
<evidence type="ECO:0000256" key="7">
    <source>
        <dbReference type="ARBA" id="ARBA00023155"/>
    </source>
</evidence>
<dbReference type="InterPro" id="IPR051574">
    <property type="entry name" value="ZnF_E-box_Homeobox"/>
</dbReference>
<evidence type="ECO:0000256" key="6">
    <source>
        <dbReference type="ARBA" id="ARBA00023125"/>
    </source>
</evidence>
<evidence type="ECO:0008006" key="17">
    <source>
        <dbReference type="Google" id="ProtNLM"/>
    </source>
</evidence>
<keyword evidence="16" id="KW-1185">Reference proteome</keyword>
<dbReference type="PANTHER" id="PTHR24391">
    <property type="entry name" value="HISTONE H4 TRANSCRIPTION FACTOR-RELATED"/>
    <property type="match status" value="1"/>
</dbReference>
<dbReference type="InterPro" id="IPR009057">
    <property type="entry name" value="Homeodomain-like_sf"/>
</dbReference>
<comment type="subcellular location">
    <subcellularLocation>
        <location evidence="1 10 11">Nucleus</location>
    </subcellularLocation>
</comment>
<sequence>MVPLKMNTSFSVPGIPGPGATAACNNHFEYSYKLWSLAGFLPMPSIESSLGLVKFKKSLDDLPIGGAGLAFKPLDDLPIGPPAILSTPEGPYQCSQCPTKFATNDQLEKHEFKFHSPVAQSCKICSKTFANVYRLQRHMISHDESTKLRKFKCEQCEKAFKFKHHLKEHVRIHSGEKPFVCNNCGKRFSHSGSYSSHMTSKKCLVPNLKNLNQRNPCGNNRNLDRIKQGSRPLINQPNRNLLLSPTKPLANNFLNNNNTFPPFPKYPNDAAAFLSNFSPASNAGGAPYPFYLSSGFPTPYGLNLSHILEHLSASNLPRSLDEKPEFSPLKEVKEEMTSDAEIKEEKPENESEDPEKPELPPDQKLNGLKHILETVSHSVTKQFLAENMQKFPSTSCSSGTPSISSPRTEDHADSLTCRFCQKSFADSIELHHHERFLCCSEDRKEGLAAKLEEAVSVKTDDIHENGVMSSSEDDLRDSSKDFITEDEDGDVDQDGKKIRVRSQIAEEQLAVLRTHYSMNPRPKREELLKIAEKIGFPVRVVQVWFQNNRARDRREGRLVHIPFVPLSYPVPTSMQPLNTCGSYSSNSSPVLAEQPLDLSTKKSSPATSPQGPSSDSEDYGAMNLSLQSPTFHPYLDPRRSPSPMDGSKLARILAQPSVRFHANGNALSLVPMDRSIYANSHLQSHSPLPAIAMHYNDFSKRSFSDVSEAPDDESCRSGGEGDVKRRKLNLEMVAASIPPDCEPEDQFTCKQCSKTFSKPSSLARHRYEHSGQRPYKCTLCTKAFKHKHHLTEHARLHSGEKPYKCPKCQKKFSHSGSFSQHMSHRSAHCKPYRPSPPK</sequence>
<dbReference type="FunFam" id="3.30.160.60:FF:000145">
    <property type="entry name" value="Zinc finger protein 574"/>
    <property type="match status" value="1"/>
</dbReference>
<accession>A0A9P0ALE9</accession>
<proteinExistence type="predicted"/>
<dbReference type="SUPFAM" id="SSF46689">
    <property type="entry name" value="Homeodomain-like"/>
    <property type="match status" value="1"/>
</dbReference>
<dbReference type="Gene3D" id="1.10.10.60">
    <property type="entry name" value="Homeodomain-like"/>
    <property type="match status" value="1"/>
</dbReference>
<evidence type="ECO:0000256" key="1">
    <source>
        <dbReference type="ARBA" id="ARBA00004123"/>
    </source>
</evidence>
<dbReference type="InterPro" id="IPR036236">
    <property type="entry name" value="Znf_C2H2_sf"/>
</dbReference>
<evidence type="ECO:0000256" key="12">
    <source>
        <dbReference type="SAM" id="MobiDB-lite"/>
    </source>
</evidence>
<dbReference type="Pfam" id="PF00096">
    <property type="entry name" value="zf-C2H2"/>
    <property type="match status" value="6"/>
</dbReference>
<name>A0A9P0ALE9_BEMTA</name>
<keyword evidence="3" id="KW-0677">Repeat</keyword>
<dbReference type="Proteomes" id="UP001152759">
    <property type="component" value="Chromosome 8"/>
</dbReference>
<dbReference type="CDD" id="cd00086">
    <property type="entry name" value="homeodomain"/>
    <property type="match status" value="1"/>
</dbReference>
<dbReference type="GO" id="GO:0007411">
    <property type="term" value="P:axon guidance"/>
    <property type="evidence" value="ECO:0007669"/>
    <property type="project" value="UniProtKB-ARBA"/>
</dbReference>
<evidence type="ECO:0000259" key="13">
    <source>
        <dbReference type="PROSITE" id="PS50071"/>
    </source>
</evidence>
<feature type="compositionally biased region" description="Basic and acidic residues" evidence="12">
    <location>
        <begin position="319"/>
        <end position="361"/>
    </location>
</feature>
<dbReference type="GO" id="GO:0000981">
    <property type="term" value="F:DNA-binding transcription factor activity, RNA polymerase II-specific"/>
    <property type="evidence" value="ECO:0007669"/>
    <property type="project" value="TreeGrafter"/>
</dbReference>
<feature type="domain" description="Homeobox" evidence="13">
    <location>
        <begin position="495"/>
        <end position="555"/>
    </location>
</feature>
<feature type="region of interest" description="Disordered" evidence="12">
    <location>
        <begin position="814"/>
        <end position="838"/>
    </location>
</feature>
<dbReference type="SMART" id="SM00389">
    <property type="entry name" value="HOX"/>
    <property type="match status" value="1"/>
</dbReference>
<dbReference type="GO" id="GO:0005634">
    <property type="term" value="C:nucleus"/>
    <property type="evidence" value="ECO:0007669"/>
    <property type="project" value="UniProtKB-SubCell"/>
</dbReference>
<dbReference type="SMART" id="SM00355">
    <property type="entry name" value="ZnF_C2H2"/>
    <property type="match status" value="8"/>
</dbReference>
<feature type="domain" description="C2H2-type" evidence="14">
    <location>
        <begin position="179"/>
        <end position="206"/>
    </location>
</feature>
<evidence type="ECO:0000256" key="9">
    <source>
        <dbReference type="PROSITE-ProRule" id="PRU00042"/>
    </source>
</evidence>
<evidence type="ECO:0000313" key="15">
    <source>
        <dbReference type="EMBL" id="CAH0394373.1"/>
    </source>
</evidence>
<protein>
    <recommendedName>
        <fullName evidence="17">Zinc finger protein 1</fullName>
    </recommendedName>
</protein>
<evidence type="ECO:0000256" key="8">
    <source>
        <dbReference type="ARBA" id="ARBA00023242"/>
    </source>
</evidence>
<dbReference type="PROSITE" id="PS00028">
    <property type="entry name" value="ZINC_FINGER_C2H2_1"/>
    <property type="match status" value="4"/>
</dbReference>
<keyword evidence="7 10" id="KW-0371">Homeobox</keyword>
<keyword evidence="2" id="KW-0479">Metal-binding</keyword>
<organism evidence="15 16">
    <name type="scientific">Bemisia tabaci</name>
    <name type="common">Sweetpotato whitefly</name>
    <name type="synonym">Aleurodes tabaci</name>
    <dbReference type="NCBI Taxonomy" id="7038"/>
    <lineage>
        <taxon>Eukaryota</taxon>
        <taxon>Metazoa</taxon>
        <taxon>Ecdysozoa</taxon>
        <taxon>Arthropoda</taxon>
        <taxon>Hexapoda</taxon>
        <taxon>Insecta</taxon>
        <taxon>Pterygota</taxon>
        <taxon>Neoptera</taxon>
        <taxon>Paraneoptera</taxon>
        <taxon>Hemiptera</taxon>
        <taxon>Sternorrhyncha</taxon>
        <taxon>Aleyrodoidea</taxon>
        <taxon>Aleyrodidae</taxon>
        <taxon>Aleyrodinae</taxon>
        <taxon>Bemisia</taxon>
    </lineage>
</organism>
<dbReference type="InterPro" id="IPR013087">
    <property type="entry name" value="Znf_C2H2_type"/>
</dbReference>
<dbReference type="GO" id="GO:0008270">
    <property type="term" value="F:zinc ion binding"/>
    <property type="evidence" value="ECO:0007669"/>
    <property type="project" value="UniProtKB-KW"/>
</dbReference>
<dbReference type="Pfam" id="PF00046">
    <property type="entry name" value="Homeodomain"/>
    <property type="match status" value="1"/>
</dbReference>
<dbReference type="FunFam" id="3.30.160.60:FF:000013">
    <property type="entry name" value="Putative zinc finger E-box-binding homeobox 2"/>
    <property type="match status" value="2"/>
</dbReference>
<evidence type="ECO:0000256" key="2">
    <source>
        <dbReference type="ARBA" id="ARBA00022723"/>
    </source>
</evidence>
<feature type="domain" description="C2H2-type" evidence="14">
    <location>
        <begin position="120"/>
        <end position="147"/>
    </location>
</feature>
<dbReference type="GO" id="GO:0045595">
    <property type="term" value="P:regulation of cell differentiation"/>
    <property type="evidence" value="ECO:0007669"/>
    <property type="project" value="UniProtKB-ARBA"/>
</dbReference>
<reference evidence="15" key="1">
    <citation type="submission" date="2021-12" db="EMBL/GenBank/DDBJ databases">
        <authorList>
            <person name="King R."/>
        </authorList>
    </citation>
    <scope>NUCLEOTIDE SEQUENCE</scope>
</reference>
<dbReference type="InterPro" id="IPR001356">
    <property type="entry name" value="HD"/>
</dbReference>
<evidence type="ECO:0000259" key="14">
    <source>
        <dbReference type="PROSITE" id="PS50157"/>
    </source>
</evidence>
<dbReference type="Pfam" id="PF13894">
    <property type="entry name" value="zf-C2H2_4"/>
    <property type="match status" value="1"/>
</dbReference>
<dbReference type="PANTHER" id="PTHR24391:SF27">
    <property type="entry name" value="ZINC FINGER PROTEIN 1"/>
    <property type="match status" value="1"/>
</dbReference>
<dbReference type="PROSITE" id="PS50071">
    <property type="entry name" value="HOMEOBOX_2"/>
    <property type="match status" value="1"/>
</dbReference>
<evidence type="ECO:0000256" key="4">
    <source>
        <dbReference type="ARBA" id="ARBA00022771"/>
    </source>
</evidence>
<dbReference type="SUPFAM" id="SSF57667">
    <property type="entry name" value="beta-beta-alpha zinc fingers"/>
    <property type="match status" value="4"/>
</dbReference>
<keyword evidence="6 10" id="KW-0238">DNA-binding</keyword>